<evidence type="ECO:0000313" key="2">
    <source>
        <dbReference type="EMBL" id="RKP04665.1"/>
    </source>
</evidence>
<gene>
    <name evidence="2" type="ORF">THASP1DRAFT_33540</name>
</gene>
<evidence type="ECO:0000256" key="1">
    <source>
        <dbReference type="SAM" id="MobiDB-lite"/>
    </source>
</evidence>
<sequence length="908" mass="101179">MTDSQQKYGANANVILPYGEVTIVSQHPRLQFTALDQHAASGGKLKSIGAAPVEVNEVLSITGDDAGGALQLAERGETTVYFGNPQGREEAAGCFVLSVGAKGDGLAPDADTYVSVIYKIPLHEGDLQHYMTIVETEPNVKLIKYKSLLEESYVNWQYKLLNATYPIYHMHEVVGQSFIIEARMQSDANHGKLTITLREPGAGEQTYMREPYFIAAPLPDLAQSVRNSEGDDRADDEDAGESRRHSWDFGDPEDSLLLNIIVRHPDVALCRPKHFLEIGNIGDNPSENVDQNHSGSAYFTSTDDARSRGTLAYEITTRSDIQNNRRPGRRDRHYLVLSWDINPNAMQIQEDDGEGMQEEESAMVEMRGGDPRYRYSVVVLRSDNPRFPDHDYGQRHLFNKLSKLVLAVEAHDWVFNISDAIKLKLTPRIAPLNAHMNNLENDTLMGDTQSVITAYYPDGEFDGDLEPAVIDLVIEEVTMPSRDNLNELFECSVLFAPCTGYYWENYEALLAINHQLQSIAAWVPQQIYALVENSENSVVQLERCYKSSSVHRDVQGNLSFVMGKDTFDMFDCTIDASAIPFQLVYLIKYPVNGRLSRHREYLATTYAMDYMKATVVHEWIDSQGFEMDGSAVAHFLEDANVEPCTSAGDLVELDHPVLDNILLHTKQHRSFGRPNVATTVVSSQENELWPEIDIALRVIFIKKDRNLVFKNKRMLSVGWKKVDAKQYATGGLDSERDEWMFDKLPANEGDGRALRVSMEVGGTPNAGTLQTIELNVYAYPTACNIPNPLDYEPQDVLTAHCCLITSSGSELASQQPSSGSASTEGDGLRVPVLAAAAACVRKSDELFLDSNESSRPVFAEAYLHGYQRTYFALYLAQSVQTTGAELFVVTASTPTELLQFLGEALRRA</sequence>
<accession>A0A4P9XGA3</accession>
<proteinExistence type="predicted"/>
<protein>
    <submittedName>
        <fullName evidence="2">Uncharacterized protein</fullName>
    </submittedName>
</protein>
<feature type="non-terminal residue" evidence="2">
    <location>
        <position position="908"/>
    </location>
</feature>
<dbReference type="AlphaFoldDB" id="A0A4P9XGA3"/>
<organism evidence="2 3">
    <name type="scientific">Thamnocephalis sphaerospora</name>
    <dbReference type="NCBI Taxonomy" id="78915"/>
    <lineage>
        <taxon>Eukaryota</taxon>
        <taxon>Fungi</taxon>
        <taxon>Fungi incertae sedis</taxon>
        <taxon>Zoopagomycota</taxon>
        <taxon>Zoopagomycotina</taxon>
        <taxon>Zoopagomycetes</taxon>
        <taxon>Zoopagales</taxon>
        <taxon>Sigmoideomycetaceae</taxon>
        <taxon>Thamnocephalis</taxon>
    </lineage>
</organism>
<reference evidence="3" key="1">
    <citation type="journal article" date="2018" name="Nat. Microbiol.">
        <title>Leveraging single-cell genomics to expand the fungal tree of life.</title>
        <authorList>
            <person name="Ahrendt S.R."/>
            <person name="Quandt C.A."/>
            <person name="Ciobanu D."/>
            <person name="Clum A."/>
            <person name="Salamov A."/>
            <person name="Andreopoulos B."/>
            <person name="Cheng J.F."/>
            <person name="Woyke T."/>
            <person name="Pelin A."/>
            <person name="Henrissat B."/>
            <person name="Reynolds N.K."/>
            <person name="Benny G.L."/>
            <person name="Smith M.E."/>
            <person name="James T.Y."/>
            <person name="Grigoriev I.V."/>
        </authorList>
    </citation>
    <scope>NUCLEOTIDE SEQUENCE [LARGE SCALE GENOMIC DNA]</scope>
    <source>
        <strain evidence="3">RSA 1356</strain>
    </source>
</reference>
<feature type="region of interest" description="Disordered" evidence="1">
    <location>
        <begin position="225"/>
        <end position="247"/>
    </location>
</feature>
<dbReference type="Proteomes" id="UP000271241">
    <property type="component" value="Unassembled WGS sequence"/>
</dbReference>
<dbReference type="EMBL" id="KZ993545">
    <property type="protein sequence ID" value="RKP04665.1"/>
    <property type="molecule type" value="Genomic_DNA"/>
</dbReference>
<keyword evidence="3" id="KW-1185">Reference proteome</keyword>
<name>A0A4P9XGA3_9FUNG</name>
<evidence type="ECO:0000313" key="3">
    <source>
        <dbReference type="Proteomes" id="UP000271241"/>
    </source>
</evidence>